<evidence type="ECO:0000313" key="8">
    <source>
        <dbReference type="Proteomes" id="UP000247416"/>
    </source>
</evidence>
<dbReference type="InterPro" id="IPR000212">
    <property type="entry name" value="DNA_helicase_UvrD/REP"/>
</dbReference>
<evidence type="ECO:0000256" key="3">
    <source>
        <dbReference type="ARBA" id="ARBA00022806"/>
    </source>
</evidence>
<keyword evidence="2 5" id="KW-0378">Hydrolase</keyword>
<evidence type="ECO:0000256" key="5">
    <source>
        <dbReference type="PROSITE-ProRule" id="PRU00560"/>
    </source>
</evidence>
<evidence type="ECO:0000256" key="1">
    <source>
        <dbReference type="ARBA" id="ARBA00022741"/>
    </source>
</evidence>
<dbReference type="Pfam" id="PF00580">
    <property type="entry name" value="UvrD-helicase"/>
    <property type="match status" value="1"/>
</dbReference>
<feature type="binding site" evidence="5">
    <location>
        <begin position="223"/>
        <end position="230"/>
    </location>
    <ligand>
        <name>ATP</name>
        <dbReference type="ChEBI" id="CHEBI:30616"/>
    </ligand>
</feature>
<dbReference type="PANTHER" id="PTHR11070:SF17">
    <property type="entry name" value="DNA HELICASE IV"/>
    <property type="match status" value="1"/>
</dbReference>
<dbReference type="GO" id="GO:0000725">
    <property type="term" value="P:recombinational repair"/>
    <property type="evidence" value="ECO:0007669"/>
    <property type="project" value="TreeGrafter"/>
</dbReference>
<sequence>MAEQGEQNTIQHPDFQKESERLEYTKHYMSELLEASQRDLKAVQDKIKESMANLEYIDSSDSYINILTNSRFFELALNQKESLEAVKKKPYFARIHFQRTGELEELLYIGKTSLFHNETFEPIIVDWRSPVANVYYDGRLGEISYPVRDEVFTGHLFSKRQYKIEDGELLSFQDVDLTTNDDLLQEALSGKADVRLTEIVATIQKEQNEIIRAHLKQPILVQGAAGSGKTTIALHRISYFLYTMGEHFNPEQLMILAPNKLFIEYIGDVLPELGVEQICQTTYAEYVQNATGTKLKLQNPNEQLETIVEEGLDALPAFNIPQIKGSLFYRELLNRYIKTHEHDLADLFNEDVFIEKYRIMRGSHLKKLFLEEFAYMPIEKRIERIKKIVQTEVKRKAKAVLTSLNTRYEDMIGKALSGLRDPDKRRETVTKFIDERDERIPKITAEAKSTATTYMKRFEKAKIKQMYRKLLTDRQLLQELAPEWTFEQQEKFLQTHAKEKWALEDLAAIYYLQAKVKGIADQWKMRVVFIDEVQDYSLFQLAALQDGLETDMFTMVGDLAQGIHSYRSLTEWDSLLELFPRANYFTLQKSYRTTIEIMEVANKILMKMDEDLPLVEPVVRHGQEPTFVQGDTFAPEKISEIYQSIGQNGHKSIALICKTTAEAANYTRLLNNAGVPAEMLNEESALGDAKLLIVPSHLAKGLEFDAVIIAAFDIPYFDTAIDRKLLYVALTRAMHELYLVGPGLDVFLLNEVSETVNKA</sequence>
<dbReference type="InterPro" id="IPR014016">
    <property type="entry name" value="UvrD-like_ATP-bd"/>
</dbReference>
<dbReference type="GO" id="GO:0043138">
    <property type="term" value="F:3'-5' DNA helicase activity"/>
    <property type="evidence" value="ECO:0007669"/>
    <property type="project" value="TreeGrafter"/>
</dbReference>
<comment type="caution">
    <text evidence="7">The sequence shown here is derived from an EMBL/GenBank/DDBJ whole genome shotgun (WGS) entry which is preliminary data.</text>
</comment>
<dbReference type="InterPro" id="IPR048228">
    <property type="entry name" value="HelD_bacillota"/>
</dbReference>
<dbReference type="GO" id="GO:0016787">
    <property type="term" value="F:hydrolase activity"/>
    <property type="evidence" value="ECO:0007669"/>
    <property type="project" value="UniProtKB-UniRule"/>
</dbReference>
<dbReference type="InterPro" id="IPR013986">
    <property type="entry name" value="DExx_box_DNA_helicase_dom_sf"/>
</dbReference>
<evidence type="ECO:0000256" key="2">
    <source>
        <dbReference type="ARBA" id="ARBA00022801"/>
    </source>
</evidence>
<organism evidence="7 8">
    <name type="scientific">Ureibacillus chungkukjangi</name>
    <dbReference type="NCBI Taxonomy" id="1202712"/>
    <lineage>
        <taxon>Bacteria</taxon>
        <taxon>Bacillati</taxon>
        <taxon>Bacillota</taxon>
        <taxon>Bacilli</taxon>
        <taxon>Bacillales</taxon>
        <taxon>Caryophanaceae</taxon>
        <taxon>Ureibacillus</taxon>
    </lineage>
</organism>
<dbReference type="GO" id="GO:0005829">
    <property type="term" value="C:cytosol"/>
    <property type="evidence" value="ECO:0007669"/>
    <property type="project" value="TreeGrafter"/>
</dbReference>
<dbReference type="Gene3D" id="3.40.50.300">
    <property type="entry name" value="P-loop containing nucleotide triphosphate hydrolases"/>
    <property type="match status" value="3"/>
</dbReference>
<dbReference type="InterPro" id="IPR027785">
    <property type="entry name" value="UvrD-like_helicase_C"/>
</dbReference>
<name>A0A318TXP8_9BACL</name>
<dbReference type="Proteomes" id="UP000247416">
    <property type="component" value="Unassembled WGS sequence"/>
</dbReference>
<dbReference type="PROSITE" id="PS51198">
    <property type="entry name" value="UVRD_HELICASE_ATP_BIND"/>
    <property type="match status" value="1"/>
</dbReference>
<keyword evidence="4 5" id="KW-0067">ATP-binding</keyword>
<dbReference type="SUPFAM" id="SSF52540">
    <property type="entry name" value="P-loop containing nucleoside triphosphate hydrolases"/>
    <property type="match status" value="1"/>
</dbReference>
<dbReference type="InterPro" id="IPR027417">
    <property type="entry name" value="P-loop_NTPase"/>
</dbReference>
<dbReference type="NCBIfam" id="NF041464">
    <property type="entry name" value="HelD_BACSU"/>
    <property type="match status" value="1"/>
</dbReference>
<protein>
    <submittedName>
        <fullName evidence="7">DNA helicase-2/ATP-dependent DNA helicase PcrA</fullName>
    </submittedName>
</protein>
<dbReference type="AlphaFoldDB" id="A0A318TXP8"/>
<keyword evidence="8" id="KW-1185">Reference proteome</keyword>
<evidence type="ECO:0000256" key="4">
    <source>
        <dbReference type="ARBA" id="ARBA00022840"/>
    </source>
</evidence>
<reference evidence="7 8" key="1">
    <citation type="submission" date="2018-06" db="EMBL/GenBank/DDBJ databases">
        <title>Genomic Encyclopedia of Archaeal and Bacterial Type Strains, Phase II (KMG-II): from individual species to whole genera.</title>
        <authorList>
            <person name="Goeker M."/>
        </authorList>
    </citation>
    <scope>NUCLEOTIDE SEQUENCE [LARGE SCALE GENOMIC DNA]</scope>
    <source>
        <strain evidence="7 8">KACC 16626</strain>
    </source>
</reference>
<evidence type="ECO:0000313" key="7">
    <source>
        <dbReference type="EMBL" id="PYF08537.1"/>
    </source>
</evidence>
<evidence type="ECO:0000259" key="6">
    <source>
        <dbReference type="PROSITE" id="PS51198"/>
    </source>
</evidence>
<keyword evidence="3 5" id="KW-0347">Helicase</keyword>
<dbReference type="EMBL" id="QJTJ01000002">
    <property type="protein sequence ID" value="PYF08537.1"/>
    <property type="molecule type" value="Genomic_DNA"/>
</dbReference>
<proteinExistence type="predicted"/>
<accession>A0A318TXP8</accession>
<feature type="domain" description="UvrD-like helicase ATP-binding" evidence="6">
    <location>
        <begin position="202"/>
        <end position="594"/>
    </location>
</feature>
<dbReference type="Gene3D" id="1.10.10.160">
    <property type="match status" value="1"/>
</dbReference>
<dbReference type="Pfam" id="PF13538">
    <property type="entry name" value="UvrD_C_2"/>
    <property type="match status" value="1"/>
</dbReference>
<dbReference type="PANTHER" id="PTHR11070">
    <property type="entry name" value="UVRD / RECB / PCRA DNA HELICASE FAMILY MEMBER"/>
    <property type="match status" value="1"/>
</dbReference>
<gene>
    <name evidence="7" type="ORF">BJ095_102303</name>
</gene>
<keyword evidence="1 5" id="KW-0547">Nucleotide-binding</keyword>
<dbReference type="GO" id="GO:0005524">
    <property type="term" value="F:ATP binding"/>
    <property type="evidence" value="ECO:0007669"/>
    <property type="project" value="UniProtKB-UniRule"/>
</dbReference>
<dbReference type="GO" id="GO:0003677">
    <property type="term" value="F:DNA binding"/>
    <property type="evidence" value="ECO:0007669"/>
    <property type="project" value="InterPro"/>
</dbReference>